<dbReference type="EMBL" id="UOEX01000407">
    <property type="protein sequence ID" value="VAW41951.1"/>
    <property type="molecule type" value="Genomic_DNA"/>
</dbReference>
<evidence type="ECO:0000256" key="1">
    <source>
        <dbReference type="SAM" id="MobiDB-lite"/>
    </source>
</evidence>
<organism evidence="2">
    <name type="scientific">hydrothermal vent metagenome</name>
    <dbReference type="NCBI Taxonomy" id="652676"/>
    <lineage>
        <taxon>unclassified sequences</taxon>
        <taxon>metagenomes</taxon>
        <taxon>ecological metagenomes</taxon>
    </lineage>
</organism>
<feature type="region of interest" description="Disordered" evidence="1">
    <location>
        <begin position="1"/>
        <end position="22"/>
    </location>
</feature>
<accession>A0A3B0VGA0</accession>
<feature type="compositionally biased region" description="Polar residues" evidence="1">
    <location>
        <begin position="1"/>
        <end position="11"/>
    </location>
</feature>
<name>A0A3B0VGA0_9ZZZZ</name>
<evidence type="ECO:0000313" key="2">
    <source>
        <dbReference type="EMBL" id="VAW41951.1"/>
    </source>
</evidence>
<proteinExistence type="predicted"/>
<dbReference type="AlphaFoldDB" id="A0A3B0VGA0"/>
<protein>
    <submittedName>
        <fullName evidence="2">Uncharacterized protein</fullName>
    </submittedName>
</protein>
<sequence length="50" mass="5971">MSTTGLKSIKSQQEKNTNRKRIDKYLKKSKEYRFPFFRGRITVKAAIIYT</sequence>
<reference evidence="2" key="1">
    <citation type="submission" date="2018-06" db="EMBL/GenBank/DDBJ databases">
        <authorList>
            <person name="Zhirakovskaya E."/>
        </authorList>
    </citation>
    <scope>NUCLEOTIDE SEQUENCE</scope>
</reference>
<gene>
    <name evidence="2" type="ORF">MNBD_DELTA03-578</name>
</gene>